<sequence>MEDLKRAQALQAELTAWRRYLHRHPETGMALPETSAFVLERLREMGFEPAELPHGGITALAGGKRPGKTVLLRADMDALPMKEESGLPFASCREGIAHTCGHDMHTAALLGAAKLLKEEEDALPGTVKFMFQPGEETLQGAKSMVADGILEQPHVDAAVMMHMAPLLPTGMVFYGSGTVAASSDPFRITVRGKGGHGARPHLSVDPINAAAHIHLSLQELISRETDAADPAVLTIGTFHAGTADNVIPSEAVMTGTLRTYNKKVRDFLLPRMREMVELTAKAFRAEGEFLVTSSVLPLKADPAVVNPAGAAFQRELGGKAVESHEPMCGSEDFAEVTDRVPSLCFLLGGGSREEGFSHGIHHPKVRFQEDSLSYGAAAYVIAAKALLSP</sequence>
<proteinExistence type="predicted"/>
<dbReference type="NCBIfam" id="TIGR01891">
    <property type="entry name" value="amidohydrolases"/>
    <property type="match status" value="1"/>
</dbReference>
<name>A0ABT1RZJ4_9FIRM</name>
<dbReference type="PANTHER" id="PTHR11014:SF63">
    <property type="entry name" value="METALLOPEPTIDASE, PUTATIVE (AFU_ORTHOLOGUE AFUA_6G09600)-RELATED"/>
    <property type="match status" value="1"/>
</dbReference>
<dbReference type="EMBL" id="JANFZH010000019">
    <property type="protein sequence ID" value="MCQ4840104.1"/>
    <property type="molecule type" value="Genomic_DNA"/>
</dbReference>
<reference evidence="2 3" key="1">
    <citation type="submission" date="2022-06" db="EMBL/GenBank/DDBJ databases">
        <title>Isolation of gut microbiota from human fecal samples.</title>
        <authorList>
            <person name="Pamer E.G."/>
            <person name="Barat B."/>
            <person name="Waligurski E."/>
            <person name="Medina S."/>
            <person name="Paddock L."/>
            <person name="Mostad J."/>
        </authorList>
    </citation>
    <scope>NUCLEOTIDE SEQUENCE [LARGE SCALE GENOMIC DNA]</scope>
    <source>
        <strain evidence="2 3">DFI.9.73</strain>
    </source>
</reference>
<dbReference type="Pfam" id="PF07687">
    <property type="entry name" value="M20_dimer"/>
    <property type="match status" value="1"/>
</dbReference>
<dbReference type="PANTHER" id="PTHR11014">
    <property type="entry name" value="PEPTIDASE M20 FAMILY MEMBER"/>
    <property type="match status" value="1"/>
</dbReference>
<dbReference type="Gene3D" id="3.30.70.360">
    <property type="match status" value="1"/>
</dbReference>
<organism evidence="2 3">
    <name type="scientific">Neglectibacter timonensis</name>
    <dbReference type="NCBI Taxonomy" id="1776382"/>
    <lineage>
        <taxon>Bacteria</taxon>
        <taxon>Bacillati</taxon>
        <taxon>Bacillota</taxon>
        <taxon>Clostridia</taxon>
        <taxon>Eubacteriales</taxon>
        <taxon>Oscillospiraceae</taxon>
        <taxon>Neglectibacter</taxon>
    </lineage>
</organism>
<feature type="domain" description="Peptidase M20 dimerisation" evidence="1">
    <location>
        <begin position="186"/>
        <end position="278"/>
    </location>
</feature>
<dbReference type="InterPro" id="IPR036264">
    <property type="entry name" value="Bact_exopeptidase_dim_dom"/>
</dbReference>
<protein>
    <submittedName>
        <fullName evidence="2">M20 family metallopeptidase</fullName>
    </submittedName>
</protein>
<keyword evidence="3" id="KW-1185">Reference proteome</keyword>
<dbReference type="SUPFAM" id="SSF55031">
    <property type="entry name" value="Bacterial exopeptidase dimerisation domain"/>
    <property type="match status" value="1"/>
</dbReference>
<dbReference type="CDD" id="cd03886">
    <property type="entry name" value="M20_Acy1"/>
    <property type="match status" value="1"/>
</dbReference>
<dbReference type="Gene3D" id="3.40.630.10">
    <property type="entry name" value="Zn peptidases"/>
    <property type="match status" value="1"/>
</dbReference>
<dbReference type="RefSeq" id="WP_066867168.1">
    <property type="nucleotide sequence ID" value="NZ_CABKVV010000014.1"/>
</dbReference>
<gene>
    <name evidence="2" type="ORF">NE695_09275</name>
</gene>
<dbReference type="Pfam" id="PF01546">
    <property type="entry name" value="Peptidase_M20"/>
    <property type="match status" value="1"/>
</dbReference>
<evidence type="ECO:0000313" key="2">
    <source>
        <dbReference type="EMBL" id="MCQ4840104.1"/>
    </source>
</evidence>
<dbReference type="Proteomes" id="UP001524473">
    <property type="component" value="Unassembled WGS sequence"/>
</dbReference>
<dbReference type="PIRSF" id="PIRSF005962">
    <property type="entry name" value="Pept_M20D_amidohydro"/>
    <property type="match status" value="1"/>
</dbReference>
<accession>A0ABT1RZJ4</accession>
<evidence type="ECO:0000259" key="1">
    <source>
        <dbReference type="Pfam" id="PF07687"/>
    </source>
</evidence>
<dbReference type="SUPFAM" id="SSF53187">
    <property type="entry name" value="Zn-dependent exopeptidases"/>
    <property type="match status" value="1"/>
</dbReference>
<dbReference type="GeneID" id="90533784"/>
<dbReference type="InterPro" id="IPR002933">
    <property type="entry name" value="Peptidase_M20"/>
</dbReference>
<comment type="caution">
    <text evidence="2">The sequence shown here is derived from an EMBL/GenBank/DDBJ whole genome shotgun (WGS) entry which is preliminary data.</text>
</comment>
<evidence type="ECO:0000313" key="3">
    <source>
        <dbReference type="Proteomes" id="UP001524473"/>
    </source>
</evidence>
<dbReference type="InterPro" id="IPR017439">
    <property type="entry name" value="Amidohydrolase"/>
</dbReference>
<dbReference type="InterPro" id="IPR011650">
    <property type="entry name" value="Peptidase_M20_dimer"/>
</dbReference>